<evidence type="ECO:0000256" key="10">
    <source>
        <dbReference type="SAM" id="MobiDB-lite"/>
    </source>
</evidence>
<comment type="catalytic activity">
    <reaction evidence="8">
        <text>ATP + H2O = ADP + phosphate + H(+)</text>
        <dbReference type="Rhea" id="RHEA:13065"/>
        <dbReference type="ChEBI" id="CHEBI:15377"/>
        <dbReference type="ChEBI" id="CHEBI:15378"/>
        <dbReference type="ChEBI" id="CHEBI:30616"/>
        <dbReference type="ChEBI" id="CHEBI:43474"/>
        <dbReference type="ChEBI" id="CHEBI:456216"/>
        <dbReference type="EC" id="3.6.4.13"/>
    </reaction>
</comment>
<dbReference type="InterPro" id="IPR000629">
    <property type="entry name" value="RNA-helicase_DEAD-box_CS"/>
</dbReference>
<feature type="domain" description="Helicase C-terminal" evidence="12">
    <location>
        <begin position="273"/>
        <end position="435"/>
    </location>
</feature>
<evidence type="ECO:0000256" key="6">
    <source>
        <dbReference type="ARBA" id="ARBA00022884"/>
    </source>
</evidence>
<evidence type="ECO:0000256" key="3">
    <source>
        <dbReference type="ARBA" id="ARBA00022801"/>
    </source>
</evidence>
<dbReference type="GO" id="GO:0003724">
    <property type="term" value="F:RNA helicase activity"/>
    <property type="evidence" value="ECO:0007669"/>
    <property type="project" value="UniProtKB-EC"/>
</dbReference>
<keyword evidence="5 9" id="KW-0067">ATP-binding</keyword>
<dbReference type="Proteomes" id="UP000095751">
    <property type="component" value="Unassembled WGS sequence"/>
</dbReference>
<dbReference type="InterPro" id="IPR050079">
    <property type="entry name" value="DEAD_box_RNA_helicase"/>
</dbReference>
<evidence type="ECO:0000259" key="12">
    <source>
        <dbReference type="PROSITE" id="PS51194"/>
    </source>
</evidence>
<dbReference type="GO" id="GO:0005829">
    <property type="term" value="C:cytosol"/>
    <property type="evidence" value="ECO:0007669"/>
    <property type="project" value="TreeGrafter"/>
</dbReference>
<organism evidence="13 14">
    <name type="scientific">Fragilariopsis cylindrus CCMP1102</name>
    <dbReference type="NCBI Taxonomy" id="635003"/>
    <lineage>
        <taxon>Eukaryota</taxon>
        <taxon>Sar</taxon>
        <taxon>Stramenopiles</taxon>
        <taxon>Ochrophyta</taxon>
        <taxon>Bacillariophyta</taxon>
        <taxon>Bacillariophyceae</taxon>
        <taxon>Bacillariophycidae</taxon>
        <taxon>Bacillariales</taxon>
        <taxon>Bacillariaceae</taxon>
        <taxon>Fragilariopsis</taxon>
    </lineage>
</organism>
<dbReference type="GO" id="GO:0016787">
    <property type="term" value="F:hydrolase activity"/>
    <property type="evidence" value="ECO:0007669"/>
    <property type="project" value="UniProtKB-KW"/>
</dbReference>
<evidence type="ECO:0000256" key="5">
    <source>
        <dbReference type="ARBA" id="ARBA00022840"/>
    </source>
</evidence>
<dbReference type="PANTHER" id="PTHR47959:SF15">
    <property type="entry name" value="RNA HELICASE"/>
    <property type="match status" value="1"/>
</dbReference>
<proteinExistence type="inferred from homology"/>
<sequence length="473" mass="52054">AAFQGIAKTLQRNVEAGKWKEPTPIQMQAIPTLLERRDLIGAAPTGSGKSGAFILPAILLSGAPYHNNSNDSTKKGEIRTLLLAPSRELAAQLHREVERLGLGRAGGISSLLLTKSNAAHVITGTAGGKSGLDVLISTPLRLVDAIEKGLRLDSIRLVVLDEADRLLDAVDGKMIFKRRNNKNKEQGTGESSNDDEDDDDDPEFVNHSSGSDQTLSFLSQMDRILSSIPSTAVRALFSATVTPTVKSLAENILRNPVDLKIASAGSFGGANTDIEQELMFVGREEGKLLALRQLKQRGTLKLPAIIFVQSQERANALFSELLYEKMHVDVIHSGRSRTARDSAVAKFRRGETWVLICTDLVARGVDFRAVNMVINYDLPTSGVSYVHRIGRTGRAGRKGKAITLFTEADFDNLRMIANVMKQSGCEVEDWMLQLKKRSNSNKSAPRRGHIDTTPRYDRRKVHQKKERRAEKKK</sequence>
<keyword evidence="6" id="KW-0694">RNA-binding</keyword>
<feature type="compositionally biased region" description="Acidic residues" evidence="10">
    <location>
        <begin position="192"/>
        <end position="203"/>
    </location>
</feature>
<dbReference type="SUPFAM" id="SSF52540">
    <property type="entry name" value="P-loop containing nucleoside triphosphate hydrolases"/>
    <property type="match status" value="1"/>
</dbReference>
<keyword evidence="4 9" id="KW-0347">Helicase</keyword>
<evidence type="ECO:0000256" key="8">
    <source>
        <dbReference type="ARBA" id="ARBA00047984"/>
    </source>
</evidence>
<dbReference type="EC" id="3.6.4.13" evidence="1"/>
<dbReference type="EMBL" id="KV784359">
    <property type="protein sequence ID" value="OEU15406.1"/>
    <property type="molecule type" value="Genomic_DNA"/>
</dbReference>
<dbReference type="PROSITE" id="PS00039">
    <property type="entry name" value="DEAD_ATP_HELICASE"/>
    <property type="match status" value="1"/>
</dbReference>
<dbReference type="InterPro" id="IPR011545">
    <property type="entry name" value="DEAD/DEAH_box_helicase_dom"/>
</dbReference>
<feature type="compositionally biased region" description="Basic residues" evidence="10">
    <location>
        <begin position="457"/>
        <end position="473"/>
    </location>
</feature>
<protein>
    <recommendedName>
        <fullName evidence="1">RNA helicase</fullName>
        <ecNumber evidence="1">3.6.4.13</ecNumber>
    </recommendedName>
</protein>
<dbReference type="SMART" id="SM00490">
    <property type="entry name" value="HELICc"/>
    <property type="match status" value="1"/>
</dbReference>
<dbReference type="OrthoDB" id="360161at2759"/>
<keyword evidence="14" id="KW-1185">Reference proteome</keyword>
<evidence type="ECO:0000256" key="2">
    <source>
        <dbReference type="ARBA" id="ARBA00022741"/>
    </source>
</evidence>
<dbReference type="PROSITE" id="PS51194">
    <property type="entry name" value="HELICASE_CTER"/>
    <property type="match status" value="1"/>
</dbReference>
<dbReference type="AlphaFoldDB" id="A0A1E7FB82"/>
<dbReference type="InParanoid" id="A0A1E7FB82"/>
<keyword evidence="3 9" id="KW-0378">Hydrolase</keyword>
<dbReference type="GO" id="GO:0005524">
    <property type="term" value="F:ATP binding"/>
    <property type="evidence" value="ECO:0007669"/>
    <property type="project" value="UniProtKB-KW"/>
</dbReference>
<evidence type="ECO:0000313" key="14">
    <source>
        <dbReference type="Proteomes" id="UP000095751"/>
    </source>
</evidence>
<feature type="non-terminal residue" evidence="13">
    <location>
        <position position="473"/>
    </location>
</feature>
<accession>A0A1E7FB82</accession>
<feature type="region of interest" description="Disordered" evidence="10">
    <location>
        <begin position="181"/>
        <end position="212"/>
    </location>
</feature>
<feature type="compositionally biased region" description="Basic residues" evidence="10">
    <location>
        <begin position="436"/>
        <end position="447"/>
    </location>
</feature>
<evidence type="ECO:0000313" key="13">
    <source>
        <dbReference type="EMBL" id="OEU15406.1"/>
    </source>
</evidence>
<dbReference type="Pfam" id="PF00270">
    <property type="entry name" value="DEAD"/>
    <property type="match status" value="1"/>
</dbReference>
<dbReference type="FunCoup" id="A0A1E7FB82">
    <property type="interactions" value="47"/>
</dbReference>
<dbReference type="KEGG" id="fcy:FRACYDRAFT_138190"/>
<gene>
    <name evidence="13" type="ORF">FRACYDRAFT_138190</name>
</gene>
<feature type="domain" description="Helicase ATP-binding" evidence="11">
    <location>
        <begin position="30"/>
        <end position="259"/>
    </location>
</feature>
<evidence type="ECO:0000256" key="7">
    <source>
        <dbReference type="ARBA" id="ARBA00024355"/>
    </source>
</evidence>
<evidence type="ECO:0000256" key="9">
    <source>
        <dbReference type="RuleBase" id="RU000492"/>
    </source>
</evidence>
<comment type="similarity">
    <text evidence="7">Belongs to the DEAD box helicase family. DDX52/ROK1 subfamily.</text>
</comment>
<dbReference type="InterPro" id="IPR001650">
    <property type="entry name" value="Helicase_C-like"/>
</dbReference>
<dbReference type="PANTHER" id="PTHR47959">
    <property type="entry name" value="ATP-DEPENDENT RNA HELICASE RHLE-RELATED"/>
    <property type="match status" value="1"/>
</dbReference>
<reference evidence="13 14" key="1">
    <citation type="submission" date="2016-09" db="EMBL/GenBank/DDBJ databases">
        <title>Extensive genetic diversity and differential bi-allelic expression allows diatom success in the polar Southern Ocean.</title>
        <authorList>
            <consortium name="DOE Joint Genome Institute"/>
            <person name="Mock T."/>
            <person name="Otillar R.P."/>
            <person name="Strauss J."/>
            <person name="Dupont C."/>
            <person name="Frickenhaus S."/>
            <person name="Maumus F."/>
            <person name="Mcmullan M."/>
            <person name="Sanges R."/>
            <person name="Schmutz J."/>
            <person name="Toseland A."/>
            <person name="Valas R."/>
            <person name="Veluchamy A."/>
            <person name="Ward B.J."/>
            <person name="Allen A."/>
            <person name="Barry K."/>
            <person name="Falciatore A."/>
            <person name="Ferrante M."/>
            <person name="Fortunato A.E."/>
            <person name="Gloeckner G."/>
            <person name="Gruber A."/>
            <person name="Hipkin R."/>
            <person name="Janech M."/>
            <person name="Kroth P."/>
            <person name="Leese F."/>
            <person name="Lindquist E."/>
            <person name="Lyon B.R."/>
            <person name="Martin J."/>
            <person name="Mayer C."/>
            <person name="Parker M."/>
            <person name="Quesneville H."/>
            <person name="Raymond J."/>
            <person name="Uhlig C."/>
            <person name="Valentin K.U."/>
            <person name="Worden A.Z."/>
            <person name="Armbrust E.V."/>
            <person name="Bowler C."/>
            <person name="Green B."/>
            <person name="Moulton V."/>
            <person name="Van Oosterhout C."/>
            <person name="Grigoriev I."/>
        </authorList>
    </citation>
    <scope>NUCLEOTIDE SEQUENCE [LARGE SCALE GENOMIC DNA]</scope>
    <source>
        <strain evidence="13 14">CCMP1102</strain>
    </source>
</reference>
<dbReference type="PROSITE" id="PS51192">
    <property type="entry name" value="HELICASE_ATP_BIND_1"/>
    <property type="match status" value="1"/>
</dbReference>
<keyword evidence="2 9" id="KW-0547">Nucleotide-binding</keyword>
<dbReference type="SMART" id="SM00487">
    <property type="entry name" value="DEXDc"/>
    <property type="match status" value="1"/>
</dbReference>
<name>A0A1E7FB82_9STRA</name>
<dbReference type="Gene3D" id="3.40.50.300">
    <property type="entry name" value="P-loop containing nucleotide triphosphate hydrolases"/>
    <property type="match status" value="2"/>
</dbReference>
<dbReference type="InterPro" id="IPR027417">
    <property type="entry name" value="P-loop_NTPase"/>
</dbReference>
<evidence type="ECO:0000256" key="1">
    <source>
        <dbReference type="ARBA" id="ARBA00012552"/>
    </source>
</evidence>
<dbReference type="GO" id="GO:0003723">
    <property type="term" value="F:RNA binding"/>
    <property type="evidence" value="ECO:0007669"/>
    <property type="project" value="UniProtKB-KW"/>
</dbReference>
<evidence type="ECO:0000256" key="4">
    <source>
        <dbReference type="ARBA" id="ARBA00022806"/>
    </source>
</evidence>
<dbReference type="CDD" id="cd18787">
    <property type="entry name" value="SF2_C_DEAD"/>
    <property type="match status" value="1"/>
</dbReference>
<feature type="non-terminal residue" evidence="13">
    <location>
        <position position="1"/>
    </location>
</feature>
<dbReference type="Pfam" id="PF00271">
    <property type="entry name" value="Helicase_C"/>
    <property type="match status" value="1"/>
</dbReference>
<dbReference type="InterPro" id="IPR014001">
    <property type="entry name" value="Helicase_ATP-bd"/>
</dbReference>
<feature type="region of interest" description="Disordered" evidence="10">
    <location>
        <begin position="436"/>
        <end position="473"/>
    </location>
</feature>
<evidence type="ECO:0000259" key="11">
    <source>
        <dbReference type="PROSITE" id="PS51192"/>
    </source>
</evidence>